<organism evidence="1 2">
    <name type="scientific">Colocasia esculenta</name>
    <name type="common">Wild taro</name>
    <name type="synonym">Arum esculentum</name>
    <dbReference type="NCBI Taxonomy" id="4460"/>
    <lineage>
        <taxon>Eukaryota</taxon>
        <taxon>Viridiplantae</taxon>
        <taxon>Streptophyta</taxon>
        <taxon>Embryophyta</taxon>
        <taxon>Tracheophyta</taxon>
        <taxon>Spermatophyta</taxon>
        <taxon>Magnoliopsida</taxon>
        <taxon>Liliopsida</taxon>
        <taxon>Araceae</taxon>
        <taxon>Aroideae</taxon>
        <taxon>Colocasieae</taxon>
        <taxon>Colocasia</taxon>
    </lineage>
</organism>
<keyword evidence="2" id="KW-1185">Reference proteome</keyword>
<dbReference type="AlphaFoldDB" id="A0A843TFD4"/>
<dbReference type="OrthoDB" id="1002559at2759"/>
<proteinExistence type="predicted"/>
<sequence length="321" mass="34552">MTQTMTVQHKYQDKPRAQAWLTKNLGHPTKECSAVSGFGPLVYVGGCNLKKFSTYIIGSSTALTCSGGGIGTAKGTSTPGGGETGAIGTTPPTTGGTATGGQKTQTLTVQHKYRDKPRAQAWLTQNLGHPTEEAKAMQEAFDEFPSPENRSALGAANANLRKAINYVEMLLVDLLTSPYEGDSIALKEVVSALDHPIRPLLPSGVLQGVVLNEENDKCVWRPSKDGNVSIKSAYNLVHSVERSQWTKELQKVVLPWYLAALVVEARALCDGIRLADFLGLRIAMVHSDSLDLVNSIKSGSCETGVPVLEEDIERSDSEREE</sequence>
<comment type="caution">
    <text evidence="1">The sequence shown here is derived from an EMBL/GenBank/DDBJ whole genome shotgun (WGS) entry which is preliminary data.</text>
</comment>
<name>A0A843TFD4_COLES</name>
<dbReference type="Proteomes" id="UP000652761">
    <property type="component" value="Unassembled WGS sequence"/>
</dbReference>
<accession>A0A843TFD4</accession>
<gene>
    <name evidence="1" type="ORF">Taro_002024</name>
</gene>
<reference evidence="1" key="1">
    <citation type="submission" date="2017-07" db="EMBL/GenBank/DDBJ databases">
        <title>Taro Niue Genome Assembly and Annotation.</title>
        <authorList>
            <person name="Atibalentja N."/>
            <person name="Keating K."/>
            <person name="Fields C.J."/>
        </authorList>
    </citation>
    <scope>NUCLEOTIDE SEQUENCE</scope>
    <source>
        <strain evidence="1">Niue_2</strain>
        <tissue evidence="1">Leaf</tissue>
    </source>
</reference>
<evidence type="ECO:0000313" key="1">
    <source>
        <dbReference type="EMBL" id="MQL69755.1"/>
    </source>
</evidence>
<dbReference type="EMBL" id="NMUH01000046">
    <property type="protein sequence ID" value="MQL69755.1"/>
    <property type="molecule type" value="Genomic_DNA"/>
</dbReference>
<protein>
    <submittedName>
        <fullName evidence="1">Uncharacterized protein</fullName>
    </submittedName>
</protein>
<evidence type="ECO:0000313" key="2">
    <source>
        <dbReference type="Proteomes" id="UP000652761"/>
    </source>
</evidence>